<evidence type="ECO:0000313" key="2">
    <source>
        <dbReference type="Proteomes" id="UP000054843"/>
    </source>
</evidence>
<evidence type="ECO:0000313" key="1">
    <source>
        <dbReference type="EMBL" id="KRZ77971.1"/>
    </source>
</evidence>
<dbReference type="EMBL" id="JYDO01000015">
    <property type="protein sequence ID" value="KRZ77971.1"/>
    <property type="molecule type" value="Genomic_DNA"/>
</dbReference>
<name>A0A0V1N2B0_9BILA</name>
<gene>
    <name evidence="1" type="ORF">T10_6244</name>
</gene>
<reference evidence="1 2" key="1">
    <citation type="submission" date="2015-01" db="EMBL/GenBank/DDBJ databases">
        <title>Evolution of Trichinella species and genotypes.</title>
        <authorList>
            <person name="Korhonen P.K."/>
            <person name="Edoardo P."/>
            <person name="Giuseppe L.R."/>
            <person name="Gasser R.B."/>
        </authorList>
    </citation>
    <scope>NUCLEOTIDE SEQUENCE [LARGE SCALE GENOMIC DNA]</scope>
    <source>
        <strain evidence="1">ISS1980</strain>
    </source>
</reference>
<comment type="caution">
    <text evidence="1">The sequence shown here is derived from an EMBL/GenBank/DDBJ whole genome shotgun (WGS) entry which is preliminary data.</text>
</comment>
<organism evidence="1 2">
    <name type="scientific">Trichinella papuae</name>
    <dbReference type="NCBI Taxonomy" id="268474"/>
    <lineage>
        <taxon>Eukaryota</taxon>
        <taxon>Metazoa</taxon>
        <taxon>Ecdysozoa</taxon>
        <taxon>Nematoda</taxon>
        <taxon>Enoplea</taxon>
        <taxon>Dorylaimia</taxon>
        <taxon>Trichinellida</taxon>
        <taxon>Trichinellidae</taxon>
        <taxon>Trichinella</taxon>
    </lineage>
</organism>
<protein>
    <submittedName>
        <fullName evidence="1">Uncharacterized protein</fullName>
    </submittedName>
</protein>
<keyword evidence="2" id="KW-1185">Reference proteome</keyword>
<proteinExistence type="predicted"/>
<dbReference type="AlphaFoldDB" id="A0A0V1N2B0"/>
<sequence>MFLNVSSNFLRFLNDNKLSVMKSIQKCRMYFILHSSRPYFGVLTNGPSLKFVNQIVFKKINSSIRIFHSDRLEKLFFHGIHHH</sequence>
<accession>A0A0V1N2B0</accession>
<dbReference type="Proteomes" id="UP000054843">
    <property type="component" value="Unassembled WGS sequence"/>
</dbReference>